<protein>
    <submittedName>
        <fullName evidence="3">Uncharacterized protein</fullName>
    </submittedName>
</protein>
<proteinExistence type="predicted"/>
<keyword evidence="2" id="KW-0472">Membrane</keyword>
<reference evidence="3 4" key="1">
    <citation type="journal article" date="2024" name="Science">
        <title>Giant polyketide synthase enzymes in the biosynthesis of giant marine polyether toxins.</title>
        <authorList>
            <person name="Fallon T.R."/>
            <person name="Shende V.V."/>
            <person name="Wierzbicki I.H."/>
            <person name="Pendleton A.L."/>
            <person name="Watervoot N.F."/>
            <person name="Auber R.P."/>
            <person name="Gonzalez D.J."/>
            <person name="Wisecaver J.H."/>
            <person name="Moore B.S."/>
        </authorList>
    </citation>
    <scope>NUCLEOTIDE SEQUENCE [LARGE SCALE GENOMIC DNA]</scope>
    <source>
        <strain evidence="3 4">12B1</strain>
    </source>
</reference>
<evidence type="ECO:0000313" key="4">
    <source>
        <dbReference type="Proteomes" id="UP001515480"/>
    </source>
</evidence>
<dbReference type="EMBL" id="JBGBPQ010000011">
    <property type="protein sequence ID" value="KAL1515739.1"/>
    <property type="molecule type" value="Genomic_DNA"/>
</dbReference>
<keyword evidence="4" id="KW-1185">Reference proteome</keyword>
<feature type="compositionally biased region" description="Acidic residues" evidence="1">
    <location>
        <begin position="106"/>
        <end position="121"/>
    </location>
</feature>
<sequence>MEALTAASPPFLSSPPPLLPLASDPLPPHPLVLPPSPQLLAQIAEETSKHEGALALVALGGTLVSCALCLILILVCQRARRLETAYQRADQLLRAHSEIEKLDPSAAEEEEEEEEEEALAR</sequence>
<feature type="compositionally biased region" description="Pro residues" evidence="1">
    <location>
        <begin position="12"/>
        <end position="24"/>
    </location>
</feature>
<dbReference type="Proteomes" id="UP001515480">
    <property type="component" value="Unassembled WGS sequence"/>
</dbReference>
<evidence type="ECO:0000313" key="3">
    <source>
        <dbReference type="EMBL" id="KAL1515739.1"/>
    </source>
</evidence>
<evidence type="ECO:0000256" key="2">
    <source>
        <dbReference type="SAM" id="Phobius"/>
    </source>
</evidence>
<accession>A0AB34JB27</accession>
<name>A0AB34JB27_PRYPA</name>
<feature type="compositionally biased region" description="Low complexity" evidence="1">
    <location>
        <begin position="1"/>
        <end position="11"/>
    </location>
</feature>
<feature type="region of interest" description="Disordered" evidence="1">
    <location>
        <begin position="1"/>
        <end position="24"/>
    </location>
</feature>
<feature type="region of interest" description="Disordered" evidence="1">
    <location>
        <begin position="99"/>
        <end position="121"/>
    </location>
</feature>
<keyword evidence="2" id="KW-0812">Transmembrane</keyword>
<keyword evidence="2" id="KW-1133">Transmembrane helix</keyword>
<comment type="caution">
    <text evidence="3">The sequence shown here is derived from an EMBL/GenBank/DDBJ whole genome shotgun (WGS) entry which is preliminary data.</text>
</comment>
<organism evidence="3 4">
    <name type="scientific">Prymnesium parvum</name>
    <name type="common">Toxic golden alga</name>
    <dbReference type="NCBI Taxonomy" id="97485"/>
    <lineage>
        <taxon>Eukaryota</taxon>
        <taxon>Haptista</taxon>
        <taxon>Haptophyta</taxon>
        <taxon>Prymnesiophyceae</taxon>
        <taxon>Prymnesiales</taxon>
        <taxon>Prymnesiaceae</taxon>
        <taxon>Prymnesium</taxon>
    </lineage>
</organism>
<feature type="transmembrane region" description="Helical" evidence="2">
    <location>
        <begin position="53"/>
        <end position="76"/>
    </location>
</feature>
<evidence type="ECO:0000256" key="1">
    <source>
        <dbReference type="SAM" id="MobiDB-lite"/>
    </source>
</evidence>
<dbReference type="AlphaFoldDB" id="A0AB34JB27"/>
<gene>
    <name evidence="3" type="ORF">AB1Y20_002355</name>
</gene>